<dbReference type="Gene3D" id="3.40.50.1820">
    <property type="entry name" value="alpha/beta hydrolase"/>
    <property type="match status" value="1"/>
</dbReference>
<protein>
    <submittedName>
        <fullName evidence="3">Alpha/beta hydrolase</fullName>
    </submittedName>
</protein>
<dbReference type="GO" id="GO:0016787">
    <property type="term" value="F:hydrolase activity"/>
    <property type="evidence" value="ECO:0007669"/>
    <property type="project" value="UniProtKB-KW"/>
</dbReference>
<accession>A0ABW5AMZ0</accession>
<keyword evidence="1" id="KW-0812">Transmembrane</keyword>
<evidence type="ECO:0000256" key="1">
    <source>
        <dbReference type="SAM" id="Phobius"/>
    </source>
</evidence>
<dbReference type="SUPFAM" id="SSF53474">
    <property type="entry name" value="alpha/beta-Hydrolases"/>
    <property type="match status" value="1"/>
</dbReference>
<sequence length="271" mass="28546">MIPVLVRLALGAVLVYAGLVLVLFLAQRTLMYPAETRRTAPAAAGLPQAEEITLSTADGERIVVWHVPPRGDEPVILYLHGNGGALRHRVPRFSALTRDGVGLVAVSFRGYGGSTGSPSEAGLIADAETAHAFAAERYGTGRIVAFGESLGTGVAVALAATRPVARLILQAPYTSTADVARIAYPFAPIGLLMKDQFRSDLRAPSVTAPVLVLHGTRDSVIPISFGEALFAAFRSDKRLVRLHGGDHEDLDAFGALDAVRAFLAGESQAAE</sequence>
<evidence type="ECO:0000313" key="3">
    <source>
        <dbReference type="EMBL" id="MFD2184323.1"/>
    </source>
</evidence>
<feature type="domain" description="AB hydrolase-1" evidence="2">
    <location>
        <begin position="74"/>
        <end position="175"/>
    </location>
</feature>
<proteinExistence type="predicted"/>
<dbReference type="RefSeq" id="WP_378479464.1">
    <property type="nucleotide sequence ID" value="NZ_JBHUIW010000026.1"/>
</dbReference>
<keyword evidence="4" id="KW-1185">Reference proteome</keyword>
<dbReference type="PANTHER" id="PTHR12277">
    <property type="entry name" value="ALPHA/BETA HYDROLASE DOMAIN-CONTAINING PROTEIN"/>
    <property type="match status" value="1"/>
</dbReference>
<name>A0ABW5AMZ0_9BRAD</name>
<dbReference type="Proteomes" id="UP001597314">
    <property type="component" value="Unassembled WGS sequence"/>
</dbReference>
<keyword evidence="1" id="KW-0472">Membrane</keyword>
<feature type="transmembrane region" description="Helical" evidence="1">
    <location>
        <begin position="6"/>
        <end position="26"/>
    </location>
</feature>
<gene>
    <name evidence="3" type="ORF">ACFSOX_19385</name>
</gene>
<evidence type="ECO:0000259" key="2">
    <source>
        <dbReference type="Pfam" id="PF00561"/>
    </source>
</evidence>
<organism evidence="3 4">
    <name type="scientific">Rhodoplanes azumiensis</name>
    <dbReference type="NCBI Taxonomy" id="1897628"/>
    <lineage>
        <taxon>Bacteria</taxon>
        <taxon>Pseudomonadati</taxon>
        <taxon>Pseudomonadota</taxon>
        <taxon>Alphaproteobacteria</taxon>
        <taxon>Hyphomicrobiales</taxon>
        <taxon>Nitrobacteraceae</taxon>
        <taxon>Rhodoplanes</taxon>
    </lineage>
</organism>
<evidence type="ECO:0000313" key="4">
    <source>
        <dbReference type="Proteomes" id="UP001597314"/>
    </source>
</evidence>
<dbReference type="EMBL" id="JBHUIW010000026">
    <property type="protein sequence ID" value="MFD2184323.1"/>
    <property type="molecule type" value="Genomic_DNA"/>
</dbReference>
<keyword evidence="3" id="KW-0378">Hydrolase</keyword>
<dbReference type="InterPro" id="IPR000073">
    <property type="entry name" value="AB_hydrolase_1"/>
</dbReference>
<dbReference type="InterPro" id="IPR029058">
    <property type="entry name" value="AB_hydrolase_fold"/>
</dbReference>
<dbReference type="Pfam" id="PF00561">
    <property type="entry name" value="Abhydrolase_1"/>
    <property type="match status" value="1"/>
</dbReference>
<keyword evidence="1" id="KW-1133">Transmembrane helix</keyword>
<reference evidence="4" key="1">
    <citation type="journal article" date="2019" name="Int. J. Syst. Evol. Microbiol.">
        <title>The Global Catalogue of Microorganisms (GCM) 10K type strain sequencing project: providing services to taxonomists for standard genome sequencing and annotation.</title>
        <authorList>
            <consortium name="The Broad Institute Genomics Platform"/>
            <consortium name="The Broad Institute Genome Sequencing Center for Infectious Disease"/>
            <person name="Wu L."/>
            <person name="Ma J."/>
        </authorList>
    </citation>
    <scope>NUCLEOTIDE SEQUENCE [LARGE SCALE GENOMIC DNA]</scope>
    <source>
        <strain evidence="4">CGMCC 1.6774</strain>
    </source>
</reference>
<comment type="caution">
    <text evidence="3">The sequence shown here is derived from an EMBL/GenBank/DDBJ whole genome shotgun (WGS) entry which is preliminary data.</text>
</comment>
<dbReference type="PANTHER" id="PTHR12277:SF81">
    <property type="entry name" value="PROTEIN ABHD13"/>
    <property type="match status" value="1"/>
</dbReference>